<gene>
    <name evidence="1" type="ORF">SAMN05444354_113183</name>
</gene>
<sequence>MTYSVTHLDGTRATNIRERFHRVGRWDAQRLSVIDTNARGQANQNLAVPFDRLNASTRRVR</sequence>
<reference evidence="2" key="1">
    <citation type="submission" date="2016-10" db="EMBL/GenBank/DDBJ databases">
        <authorList>
            <person name="Varghese N."/>
            <person name="Submissions S."/>
        </authorList>
    </citation>
    <scope>NUCLEOTIDE SEQUENCE [LARGE SCALE GENOMIC DNA]</scope>
    <source>
        <strain evidence="2">DSM 17044</strain>
    </source>
</reference>
<dbReference type="Proteomes" id="UP000182719">
    <property type="component" value="Unassembled WGS sequence"/>
</dbReference>
<dbReference type="AlphaFoldDB" id="A0A1H7WTT6"/>
<accession>A0A1H7WTT6</accession>
<dbReference type="EMBL" id="FOAP01000013">
    <property type="protein sequence ID" value="SEM24715.1"/>
    <property type="molecule type" value="Genomic_DNA"/>
</dbReference>
<keyword evidence="2" id="KW-1185">Reference proteome</keyword>
<organism evidence="1 2">
    <name type="scientific">Stigmatella aurantiaca</name>
    <dbReference type="NCBI Taxonomy" id="41"/>
    <lineage>
        <taxon>Bacteria</taxon>
        <taxon>Pseudomonadati</taxon>
        <taxon>Myxococcota</taxon>
        <taxon>Myxococcia</taxon>
        <taxon>Myxococcales</taxon>
        <taxon>Cystobacterineae</taxon>
        <taxon>Archangiaceae</taxon>
        <taxon>Stigmatella</taxon>
    </lineage>
</organism>
<evidence type="ECO:0000313" key="2">
    <source>
        <dbReference type="Proteomes" id="UP000182719"/>
    </source>
</evidence>
<proteinExistence type="predicted"/>
<evidence type="ECO:0000313" key="1">
    <source>
        <dbReference type="EMBL" id="SEM24715.1"/>
    </source>
</evidence>
<name>A0A1H7WTT6_STIAU</name>
<protein>
    <submittedName>
        <fullName evidence="1">Uncharacterized protein</fullName>
    </submittedName>
</protein>